<dbReference type="InterPro" id="IPR000131">
    <property type="entry name" value="ATP_synth_F1_gsu"/>
</dbReference>
<proteinExistence type="predicted"/>
<dbReference type="PANTHER" id="PTHR11693:SF22">
    <property type="entry name" value="ATP SYNTHASE SUBUNIT GAMMA, MITOCHONDRIAL"/>
    <property type="match status" value="1"/>
</dbReference>
<dbReference type="GO" id="GO:0046933">
    <property type="term" value="F:proton-transporting ATP synthase activity, rotational mechanism"/>
    <property type="evidence" value="ECO:0007669"/>
    <property type="project" value="InterPro"/>
</dbReference>
<dbReference type="EMBL" id="CP089286">
    <property type="protein sequence ID" value="UTO55396.1"/>
    <property type="molecule type" value="Genomic_DNA"/>
</dbReference>
<evidence type="ECO:0000313" key="1">
    <source>
        <dbReference type="EMBL" id="UTO55396.1"/>
    </source>
</evidence>
<organism evidence="1 3">
    <name type="scientific">Neoehrlichia mikurensis</name>
    <dbReference type="NCBI Taxonomy" id="89586"/>
    <lineage>
        <taxon>Bacteria</taxon>
        <taxon>Pseudomonadati</taxon>
        <taxon>Pseudomonadota</taxon>
        <taxon>Alphaproteobacteria</taxon>
        <taxon>Rickettsiales</taxon>
        <taxon>Anaplasmataceae</taxon>
        <taxon>Candidatus Neoehrlichia</taxon>
    </lineage>
</organism>
<reference evidence="1" key="1">
    <citation type="journal article" date="2022" name="Microorganisms">
        <title>Assembly and Comparison of Ca. Neoehrlichia mikurensis Genomes.</title>
        <authorList>
            <person name="Azagi T."/>
            <person name="Dirks R.P."/>
            <person name="Yebra-Pimentel E.S."/>
            <person name="Schaap P.J."/>
            <person name="Koehorst J.J."/>
            <person name="Esser H.J."/>
            <person name="Sprong H."/>
        </authorList>
    </citation>
    <scope>NUCLEOTIDE SEQUENCE</scope>
    <source>
        <strain evidence="2">18-2804</strain>
        <strain evidence="1">18-2837</strain>
    </source>
</reference>
<evidence type="ECO:0000313" key="4">
    <source>
        <dbReference type="Proteomes" id="UP001059985"/>
    </source>
</evidence>
<dbReference type="AlphaFoldDB" id="A0A9Q9BX43"/>
<protein>
    <submittedName>
        <fullName evidence="1">ATP synthase F1 subunit gamma</fullName>
    </submittedName>
</protein>
<dbReference type="Pfam" id="PF00231">
    <property type="entry name" value="ATP-synt"/>
    <property type="match status" value="1"/>
</dbReference>
<dbReference type="EMBL" id="CP089285">
    <property type="protein sequence ID" value="UTO56315.1"/>
    <property type="molecule type" value="Genomic_DNA"/>
</dbReference>
<dbReference type="RefSeq" id="WP_218194065.1">
    <property type="nucleotide sequence ID" value="NZ_CP054597.1"/>
</dbReference>
<gene>
    <name evidence="1" type="primary">atpG</name>
    <name evidence="2" type="ORF">LUA81_04400</name>
    <name evidence="1" type="ORF">LUA82_04450</name>
</gene>
<keyword evidence="4" id="KW-1185">Reference proteome</keyword>
<evidence type="ECO:0000313" key="2">
    <source>
        <dbReference type="EMBL" id="UTO56315.1"/>
    </source>
</evidence>
<evidence type="ECO:0000313" key="3">
    <source>
        <dbReference type="Proteomes" id="UP001059822"/>
    </source>
</evidence>
<dbReference type="Proteomes" id="UP001059822">
    <property type="component" value="Chromosome"/>
</dbReference>
<dbReference type="GO" id="GO:0045259">
    <property type="term" value="C:proton-transporting ATP synthase complex"/>
    <property type="evidence" value="ECO:0007669"/>
    <property type="project" value="InterPro"/>
</dbReference>
<accession>A0A9Q9BX43</accession>
<dbReference type="NCBIfam" id="TIGR01146">
    <property type="entry name" value="ATPsyn_F1gamma"/>
    <property type="match status" value="1"/>
</dbReference>
<sequence>MANLKALALRIKSIKSIQKTTKIMQAISASKFHHAQQKLNIIKNYNNLLLKLMAIKCDDNVQNYNMKAKTLIIILSSDRGLCGSFNYAIAKFANNHIADLLEKDQDVLLIFFGKKAYEIMKKTYANKTLKVLPQVKNISDFYSFKNFLYGIRINILQYNNVELIYSKFYNVRLQRPVLQKVLPLMYDKSNRFYDEFSYDPDHTAVINQIQKNYVLNLFYMAFYENITSENCARMIGMESANSNTKSMLDKLVLQYNCLRQTSITTDLIEIISGSEAL</sequence>
<dbReference type="Proteomes" id="UP001059985">
    <property type="component" value="Chromosome"/>
</dbReference>
<name>A0A9Q9BX43_9RICK</name>
<dbReference type="CDD" id="cd12151">
    <property type="entry name" value="F1-ATPase_gamma"/>
    <property type="match status" value="1"/>
</dbReference>
<dbReference type="PANTHER" id="PTHR11693">
    <property type="entry name" value="ATP SYNTHASE GAMMA CHAIN"/>
    <property type="match status" value="1"/>
</dbReference>